<proteinExistence type="predicted"/>
<sequence length="103" mass="12281">MYIPGTVRKEAMMPMDSVHNYFERLVFNEINENYADKFEDNNALADMACIALNRIAPRYIRYDIDMSFYMSADEHIEVEQKVQKAVKKAYKKVKRFENNQEKD</sequence>
<name>A0ABY8CBM3_9GAMM</name>
<dbReference type="Pfam" id="PF10719">
    <property type="entry name" value="ComFB"/>
    <property type="match status" value="1"/>
</dbReference>
<keyword evidence="2" id="KW-1185">Reference proteome</keyword>
<dbReference type="EMBL" id="CP102381">
    <property type="protein sequence ID" value="WEJ62212.1"/>
    <property type="molecule type" value="Genomic_DNA"/>
</dbReference>
<gene>
    <name evidence="1" type="ORF">NR989_09350</name>
</gene>
<dbReference type="InterPro" id="IPR019657">
    <property type="entry name" value="ComFB"/>
</dbReference>
<evidence type="ECO:0000313" key="2">
    <source>
        <dbReference type="Proteomes" id="UP001222275"/>
    </source>
</evidence>
<evidence type="ECO:0000313" key="1">
    <source>
        <dbReference type="EMBL" id="WEJ62212.1"/>
    </source>
</evidence>
<organism evidence="1 2">
    <name type="scientific">Thiomicrorhabdus lithotrophica</name>
    <dbReference type="NCBI Taxonomy" id="2949997"/>
    <lineage>
        <taxon>Bacteria</taxon>
        <taxon>Pseudomonadati</taxon>
        <taxon>Pseudomonadota</taxon>
        <taxon>Gammaproteobacteria</taxon>
        <taxon>Thiotrichales</taxon>
        <taxon>Piscirickettsiaceae</taxon>
        <taxon>Thiomicrorhabdus</taxon>
    </lineage>
</organism>
<dbReference type="Proteomes" id="UP001222275">
    <property type="component" value="Chromosome"/>
</dbReference>
<dbReference type="RefSeq" id="WP_275594470.1">
    <property type="nucleotide sequence ID" value="NZ_CP102381.1"/>
</dbReference>
<accession>A0ABY8CBM3</accession>
<protein>
    <submittedName>
        <fullName evidence="1">Late competence development ComFB family protein</fullName>
    </submittedName>
</protein>
<reference evidence="1 2" key="1">
    <citation type="submission" date="2022-06" db="EMBL/GenBank/DDBJ databases">
        <title>Thiomicrohabdus sp. nov, an obligately chemolithoautotrophic, sulfur-oxidizing bacterium isolated from beach of Guanyin Mountain. Amoy.</title>
        <authorList>
            <person name="Zhu H."/>
        </authorList>
    </citation>
    <scope>NUCLEOTIDE SEQUENCE [LARGE SCALE GENOMIC DNA]</scope>
    <source>
        <strain evidence="1 2">XGS-01</strain>
    </source>
</reference>